<evidence type="ECO:0000313" key="1">
    <source>
        <dbReference type="EMBL" id="ADX87822.1"/>
    </source>
</evidence>
<proteinExistence type="predicted"/>
<dbReference type="Proteomes" id="UP000007502">
    <property type="component" value="Segment"/>
</dbReference>
<name>F1D128_9CAUD</name>
<protein>
    <submittedName>
        <fullName evidence="1">Uncharacterized protein ORF6</fullName>
    </submittedName>
</protein>
<keyword evidence="2" id="KW-1185">Reference proteome</keyword>
<accession>F1D128</accession>
<dbReference type="KEGG" id="vg:10228485"/>
<gene>
    <name evidence="1" type="primary">ORF6</name>
</gene>
<evidence type="ECO:0000313" key="2">
    <source>
        <dbReference type="Proteomes" id="UP000007502"/>
    </source>
</evidence>
<organism evidence="1 2">
    <name type="scientific">Vibrio phage ICP1</name>
    <dbReference type="NCBI Taxonomy" id="979525"/>
    <lineage>
        <taxon>Viruses</taxon>
        <taxon>Duplodnaviria</taxon>
        <taxon>Heunggongvirae</taxon>
        <taxon>Uroviricota</taxon>
        <taxon>Caudoviricetes</taxon>
        <taxon>Mohonavirus</taxon>
        <taxon>Mohonavirus ICP1</taxon>
    </lineage>
</organism>
<dbReference type="GeneID" id="10228485"/>
<sequence length="74" mass="9145">MKRKTILKANNNPRLWKQYRKIIEALPDYSGDFDHPDKQEYYQLGFETWVKLNNQYKYFQHQQDLIGWSSWYGI</sequence>
<reference evidence="1 2" key="1">
    <citation type="journal article" date="2011" name="MBio">
        <title>Evidence of a dominant lineage of Vibrio cholerae-specific lytic bacteriophages shed by cholera patients over a 10-year period in Dhaka, Bangladesh.</title>
        <authorList>
            <person name="Seed K.D."/>
            <person name="Bodi K.L."/>
            <person name="Kropinski A.M."/>
            <person name="Ackermann H.W."/>
            <person name="Calderwood S.B."/>
            <person name="Qadri F."/>
            <person name="Camilli A."/>
        </authorList>
    </citation>
    <scope>NUCLEOTIDE SEQUENCE [LARGE SCALE GENOMIC DNA]</scope>
</reference>
<dbReference type="EMBL" id="HQ641347">
    <property type="protein sequence ID" value="ADX87822.1"/>
    <property type="molecule type" value="Genomic_DNA"/>
</dbReference>
<dbReference type="RefSeq" id="YP_004250947.1">
    <property type="nucleotide sequence ID" value="NC_015157.1"/>
</dbReference>